<dbReference type="AlphaFoldDB" id="A0A6J4MU84"/>
<evidence type="ECO:0000313" key="1">
    <source>
        <dbReference type="EMBL" id="CAA9369117.1"/>
    </source>
</evidence>
<sequence>MSHRDTEAQRTAFLCASVSLCDTSVPGPVFAPVPTSARSLTLHARAAR</sequence>
<organism evidence="1">
    <name type="scientific">uncultured Gemmatimonadota bacterium</name>
    <dbReference type="NCBI Taxonomy" id="203437"/>
    <lineage>
        <taxon>Bacteria</taxon>
        <taxon>Pseudomonadati</taxon>
        <taxon>Gemmatimonadota</taxon>
        <taxon>environmental samples</taxon>
    </lineage>
</organism>
<protein>
    <submittedName>
        <fullName evidence="1">Uncharacterized protein</fullName>
    </submittedName>
</protein>
<dbReference type="EMBL" id="CADCTW010000236">
    <property type="protein sequence ID" value="CAA9369117.1"/>
    <property type="molecule type" value="Genomic_DNA"/>
</dbReference>
<gene>
    <name evidence="1" type="ORF">AVDCRST_MAG68-5301</name>
</gene>
<reference evidence="1" key="1">
    <citation type="submission" date="2020-02" db="EMBL/GenBank/DDBJ databases">
        <authorList>
            <person name="Meier V. D."/>
        </authorList>
    </citation>
    <scope>NUCLEOTIDE SEQUENCE</scope>
    <source>
        <strain evidence="1">AVDCRST_MAG68</strain>
    </source>
</reference>
<accession>A0A6J4MU84</accession>
<proteinExistence type="predicted"/>
<name>A0A6J4MU84_9BACT</name>